<organism evidence="1 2">
    <name type="scientific">Suhomyces tanzawaensis NRRL Y-17324</name>
    <dbReference type="NCBI Taxonomy" id="984487"/>
    <lineage>
        <taxon>Eukaryota</taxon>
        <taxon>Fungi</taxon>
        <taxon>Dikarya</taxon>
        <taxon>Ascomycota</taxon>
        <taxon>Saccharomycotina</taxon>
        <taxon>Pichiomycetes</taxon>
        <taxon>Debaryomycetaceae</taxon>
        <taxon>Suhomyces</taxon>
    </lineage>
</organism>
<proteinExistence type="predicted"/>
<dbReference type="EMBL" id="KV453914">
    <property type="protein sequence ID" value="ODV78116.1"/>
    <property type="molecule type" value="Genomic_DNA"/>
</dbReference>
<evidence type="ECO:0000313" key="1">
    <source>
        <dbReference type="EMBL" id="ODV78116.1"/>
    </source>
</evidence>
<accession>A0A1E4SF62</accession>
<reference evidence="2" key="1">
    <citation type="submission" date="2016-05" db="EMBL/GenBank/DDBJ databases">
        <title>Comparative genomics of biotechnologically important yeasts.</title>
        <authorList>
            <consortium name="DOE Joint Genome Institute"/>
            <person name="Riley R."/>
            <person name="Haridas S."/>
            <person name="Wolfe K.H."/>
            <person name="Lopes M.R."/>
            <person name="Hittinger C.T."/>
            <person name="Goker M."/>
            <person name="Salamov A."/>
            <person name="Wisecaver J."/>
            <person name="Long T.M."/>
            <person name="Aerts A.L."/>
            <person name="Barry K."/>
            <person name="Choi C."/>
            <person name="Clum A."/>
            <person name="Coughlan A.Y."/>
            <person name="Deshpande S."/>
            <person name="Douglass A.P."/>
            <person name="Hanson S.J."/>
            <person name="Klenk H.-P."/>
            <person name="Labutti K."/>
            <person name="Lapidus A."/>
            <person name="Lindquist E."/>
            <person name="Lipzen A."/>
            <person name="Meier-Kolthoff J.P."/>
            <person name="Ohm R.A."/>
            <person name="Otillar R.P."/>
            <person name="Pangilinan J."/>
            <person name="Peng Y."/>
            <person name="Rokas A."/>
            <person name="Rosa C.A."/>
            <person name="Scheuner C."/>
            <person name="Sibirny A.A."/>
            <person name="Slot J.C."/>
            <person name="Stielow J.B."/>
            <person name="Sun H."/>
            <person name="Kurtzman C.P."/>
            <person name="Blackwell M."/>
            <person name="Grigoriev I.V."/>
            <person name="Jeffries T.W."/>
        </authorList>
    </citation>
    <scope>NUCLEOTIDE SEQUENCE [LARGE SCALE GENOMIC DNA]</scope>
    <source>
        <strain evidence="2">NRRL Y-17324</strain>
    </source>
</reference>
<sequence length="190" mass="22933">MAHASFRRQLLMFYKHFYKLRNLVGRGNAISTNKYQNILRRSFRNVSFFTRREILLKGETTSELTEDDMSKRLSNTLVFIFNATVKKTDEFDNDEILFYEDIQRTNTDTTESKILSTILEMEYQKPDEIKYDFNYEWIGKLNKELLRYDEFMERSKTGKGFKSKVPMNYIGFKQYETTLMRFNEYHNLCL</sequence>
<name>A0A1E4SF62_9ASCO</name>
<dbReference type="AlphaFoldDB" id="A0A1E4SF62"/>
<keyword evidence="2" id="KW-1185">Reference proteome</keyword>
<evidence type="ECO:0008006" key="3">
    <source>
        <dbReference type="Google" id="ProtNLM"/>
    </source>
</evidence>
<dbReference type="RefSeq" id="XP_020063238.1">
    <property type="nucleotide sequence ID" value="XM_020210381.1"/>
</dbReference>
<evidence type="ECO:0000313" key="2">
    <source>
        <dbReference type="Proteomes" id="UP000094285"/>
    </source>
</evidence>
<gene>
    <name evidence="1" type="ORF">CANTADRAFT_54913</name>
</gene>
<protein>
    <recommendedName>
        <fullName evidence="3">DUF1763-domain-containing protein</fullName>
    </recommendedName>
</protein>
<dbReference type="Proteomes" id="UP000094285">
    <property type="component" value="Unassembled WGS sequence"/>
</dbReference>
<dbReference type="GeneID" id="30984517"/>
<dbReference type="OrthoDB" id="3991133at2759"/>